<dbReference type="PANTHER" id="PTHR46766:SF1">
    <property type="entry name" value="GLUTAMINE-RICH PROTEIN 2"/>
    <property type="match status" value="1"/>
</dbReference>
<evidence type="ECO:0000259" key="2">
    <source>
        <dbReference type="Pfam" id="PF00823"/>
    </source>
</evidence>
<dbReference type="Gene3D" id="1.20.1260.20">
    <property type="entry name" value="PPE superfamily"/>
    <property type="match status" value="1"/>
</dbReference>
<dbReference type="EMBL" id="BLKX01000001">
    <property type="protein sequence ID" value="GFG81832.1"/>
    <property type="molecule type" value="Genomic_DNA"/>
</dbReference>
<dbReference type="RefSeq" id="WP_065047448.1">
    <property type="nucleotide sequence ID" value="NZ_BLKX01000001.1"/>
</dbReference>
<name>A0ABQ1CBW1_9MYCO</name>
<dbReference type="PANTHER" id="PTHR46766">
    <property type="entry name" value="GLUTAMINE-RICH PROTEIN 2"/>
    <property type="match status" value="1"/>
</dbReference>
<accession>A0ABQ1CBW1</accession>
<protein>
    <submittedName>
        <fullName evidence="4">PPE family protein</fullName>
    </submittedName>
</protein>
<proteinExistence type="inferred from homology"/>
<evidence type="ECO:0000313" key="5">
    <source>
        <dbReference type="Proteomes" id="UP000465240"/>
    </source>
</evidence>
<organism evidence="4 5">
    <name type="scientific">Mycobacterium paragordonae</name>
    <dbReference type="NCBI Taxonomy" id="1389713"/>
    <lineage>
        <taxon>Bacteria</taxon>
        <taxon>Bacillati</taxon>
        <taxon>Actinomycetota</taxon>
        <taxon>Actinomycetes</taxon>
        <taxon>Mycobacteriales</taxon>
        <taxon>Mycobacteriaceae</taxon>
        <taxon>Mycobacterium</taxon>
    </lineage>
</organism>
<dbReference type="Pfam" id="PF12484">
    <property type="entry name" value="PPE-SVP"/>
    <property type="match status" value="1"/>
</dbReference>
<evidence type="ECO:0000259" key="3">
    <source>
        <dbReference type="Pfam" id="PF12484"/>
    </source>
</evidence>
<reference evidence="4 5" key="1">
    <citation type="journal article" date="2019" name="Emerg. Microbes Infect.">
        <title>Comprehensive subspecies identification of 175 nontuberculous mycobacteria species based on 7547 genomic profiles.</title>
        <authorList>
            <person name="Matsumoto Y."/>
            <person name="Kinjo T."/>
            <person name="Motooka D."/>
            <person name="Nabeya D."/>
            <person name="Jung N."/>
            <person name="Uechi K."/>
            <person name="Horii T."/>
            <person name="Iida T."/>
            <person name="Fujita J."/>
            <person name="Nakamura S."/>
        </authorList>
    </citation>
    <scope>NUCLEOTIDE SEQUENCE [LARGE SCALE GENOMIC DNA]</scope>
    <source>
        <strain evidence="4 5">JCM 18565</strain>
    </source>
</reference>
<dbReference type="InterPro" id="IPR000030">
    <property type="entry name" value="PPE_dom"/>
</dbReference>
<dbReference type="Proteomes" id="UP000465240">
    <property type="component" value="Unassembled WGS sequence"/>
</dbReference>
<comment type="similarity">
    <text evidence="1">Belongs to the mycobacterial PPE family.</text>
</comment>
<feature type="domain" description="PPE" evidence="2">
    <location>
        <begin position="3"/>
        <end position="165"/>
    </location>
</feature>
<dbReference type="SUPFAM" id="SSF140459">
    <property type="entry name" value="PE/PPE dimer-like"/>
    <property type="match status" value="1"/>
</dbReference>
<evidence type="ECO:0000256" key="1">
    <source>
        <dbReference type="ARBA" id="ARBA00010652"/>
    </source>
</evidence>
<evidence type="ECO:0000313" key="4">
    <source>
        <dbReference type="EMBL" id="GFG81832.1"/>
    </source>
</evidence>
<comment type="caution">
    <text evidence="4">The sequence shown here is derived from an EMBL/GenBank/DDBJ whole genome shotgun (WGS) entry which is preliminary data.</text>
</comment>
<dbReference type="InterPro" id="IPR022171">
    <property type="entry name" value="PPE_C"/>
</dbReference>
<gene>
    <name evidence="4" type="primary">PPE15_4</name>
    <name evidence="4" type="ORF">MPRG_51080</name>
</gene>
<sequence length="402" mass="39997">MVDYGMLPPEINSARIYAGPGAASLVSAAVAWNNVAADFAAAASGHRSVIETLTSGPWLGPASAKLVSAVSPFIAWLSSSSEQATETASQAAAAAAAYERAFAGSVPPPLITANRAMLQQLVATNLLGQNSSAISMLEAQYGEFWAQDSGAMYNYAGSAAAATQLSPLAAPADAVDPMGVYDQAWSAVKNLGSGVQKPINDLTASINPRVSDVVKTLSTPLNGQGPAIDAWIAANTPLDDIVPLYSKYISPYINSVAALTQSTQTIGQNTSGFTGLAGIANTLNKDAAAAAKAAASAAAPAAAAAASGAGQAASNLGAGLGGVAGSLGKALPIGGLSVPANWVPWHATTNPGIASAIPAAAETGNSFPMAPPMGSFVNGGYGRNLPQYGFKPSVMAKPPAAG</sequence>
<dbReference type="InterPro" id="IPR038332">
    <property type="entry name" value="PPE_sf"/>
</dbReference>
<keyword evidence="5" id="KW-1185">Reference proteome</keyword>
<dbReference type="Pfam" id="PF00823">
    <property type="entry name" value="PPE"/>
    <property type="match status" value="1"/>
</dbReference>
<feature type="domain" description="PPE family C-terminal" evidence="3">
    <location>
        <begin position="325"/>
        <end position="398"/>
    </location>
</feature>